<dbReference type="EMBL" id="HG994357">
    <property type="protein sequence ID" value="CAF2129664.1"/>
    <property type="molecule type" value="Genomic_DNA"/>
</dbReference>
<dbReference type="Proteomes" id="UP000824890">
    <property type="component" value="Unassembled WGS sequence"/>
</dbReference>
<proteinExistence type="predicted"/>
<dbReference type="PROSITE" id="PS51153">
    <property type="entry name" value="RPW8"/>
    <property type="match status" value="1"/>
</dbReference>
<keyword evidence="5" id="KW-1185">Reference proteome</keyword>
<sequence>MVIELMAGAALGLALQVVHEAIKKAIERSLSTRYILYRLEDTISRITTFVAQVDKLSEEVEDSPRKIIEDLKNHLDNAASLLKAYAELRRRNLIKKYRCRRSIKELEASLRCMINVDVQVNHWDIKKLMATMSETNTKLQPTDCFKSKHCISQSSNQHIFKARDPSSEERAECLSDEPKPKIDIHIRWSSRKRNKDRDIRFTIK</sequence>
<name>A0A024BS77_BRANA</name>
<evidence type="ECO:0000313" key="3">
    <source>
        <dbReference type="EMBL" id="CAF2129664.1"/>
    </source>
</evidence>
<gene>
    <name evidence="2" type="primary">HRd</name>
    <name evidence="3" type="ORF">DARMORV10_A03P47800.1</name>
    <name evidence="4" type="ORF">HID58_012037</name>
</gene>
<dbReference type="Pfam" id="PF05659">
    <property type="entry name" value="RPW8"/>
    <property type="match status" value="1"/>
</dbReference>
<dbReference type="Gramene" id="CDY02083">
    <property type="protein sequence ID" value="CDY02083"/>
    <property type="gene ID" value="GSBRNA2T00113459001"/>
</dbReference>
<dbReference type="Proteomes" id="UP001295469">
    <property type="component" value="Chromosome A03"/>
</dbReference>
<reference evidence="4 5" key="3">
    <citation type="submission" date="2021-05" db="EMBL/GenBank/DDBJ databases">
        <title>Genome Assembly of Synthetic Allotetraploid Brassica napus Reveals Homoeologous Exchanges between Subgenomes.</title>
        <authorList>
            <person name="Davis J.T."/>
        </authorList>
    </citation>
    <scope>NUCLEOTIDE SEQUENCE [LARGE SCALE GENOMIC DNA]</scope>
    <source>
        <strain evidence="5">cv. Da-Ae</strain>
        <tissue evidence="4">Seedling</tissue>
    </source>
</reference>
<dbReference type="OrthoDB" id="1097453at2759"/>
<evidence type="ECO:0000259" key="1">
    <source>
        <dbReference type="PROSITE" id="PS51153"/>
    </source>
</evidence>
<protein>
    <submittedName>
        <fullName evidence="3">(rape) hypothetical protein</fullName>
    </submittedName>
    <submittedName>
        <fullName evidence="2">HRd</fullName>
    </submittedName>
</protein>
<dbReference type="GO" id="GO:0009620">
    <property type="term" value="P:response to fungus"/>
    <property type="evidence" value="ECO:0007669"/>
    <property type="project" value="EnsemblPlants"/>
</dbReference>
<reference evidence="3" key="2">
    <citation type="submission" date="2021-01" db="EMBL/GenBank/DDBJ databases">
        <authorList>
            <consortium name="Genoscope - CEA"/>
            <person name="William W."/>
        </authorList>
    </citation>
    <scope>NUCLEOTIDE SEQUENCE</scope>
</reference>
<evidence type="ECO:0000313" key="2">
    <source>
        <dbReference type="EMBL" id="AHZ20678.1"/>
    </source>
</evidence>
<dbReference type="EMBL" id="JAGKQM010000003">
    <property type="protein sequence ID" value="KAH0934920.1"/>
    <property type="molecule type" value="Genomic_DNA"/>
</dbReference>
<dbReference type="GeneID" id="106444308"/>
<dbReference type="InterPro" id="IPR008808">
    <property type="entry name" value="Powdery_mildew-R_dom"/>
</dbReference>
<organism evidence="2">
    <name type="scientific">Brassica napus</name>
    <name type="common">Rape</name>
    <dbReference type="NCBI Taxonomy" id="3708"/>
    <lineage>
        <taxon>Eukaryota</taxon>
        <taxon>Viridiplantae</taxon>
        <taxon>Streptophyta</taxon>
        <taxon>Embryophyta</taxon>
        <taxon>Tracheophyta</taxon>
        <taxon>Spermatophyta</taxon>
        <taxon>Magnoliopsida</taxon>
        <taxon>eudicotyledons</taxon>
        <taxon>Gunneridae</taxon>
        <taxon>Pentapetalae</taxon>
        <taxon>rosids</taxon>
        <taxon>malvids</taxon>
        <taxon>Brassicales</taxon>
        <taxon>Brassicaceae</taxon>
        <taxon>Brassiceae</taxon>
        <taxon>Brassica</taxon>
    </lineage>
</organism>
<accession>A0A024BS77</accession>
<evidence type="ECO:0000313" key="4">
    <source>
        <dbReference type="EMBL" id="KAH0934920.1"/>
    </source>
</evidence>
<dbReference type="KEGG" id="bna:106444308"/>
<reference evidence="2" key="1">
    <citation type="submission" date="2014-02" db="EMBL/GenBank/DDBJ databases">
        <authorList>
            <person name="Sun J.-L."/>
            <person name="Wang T.-T."/>
            <person name="Niu Y.-Z."/>
            <person name="Wang W.-M."/>
        </authorList>
    </citation>
    <scope>NUCLEOTIDE SEQUENCE</scope>
</reference>
<evidence type="ECO:0000313" key="5">
    <source>
        <dbReference type="Proteomes" id="UP000824890"/>
    </source>
</evidence>
<dbReference type="AlphaFoldDB" id="A0A024BS77"/>
<dbReference type="EMBL" id="KJ476941">
    <property type="protein sequence ID" value="AHZ20678.1"/>
    <property type="molecule type" value="Genomic_DNA"/>
</dbReference>
<feature type="domain" description="RPW8" evidence="1">
    <location>
        <begin position="1"/>
        <end position="151"/>
    </location>
</feature>